<evidence type="ECO:0000313" key="2">
    <source>
        <dbReference type="Proteomes" id="UP000297407"/>
    </source>
</evidence>
<accession>A0A4Z0LA52</accession>
<gene>
    <name evidence="1" type="ORF">E4635_05045</name>
</gene>
<dbReference type="RefSeq" id="WP_135525531.1">
    <property type="nucleotide sequence ID" value="NZ_SRLH01000002.1"/>
</dbReference>
<organism evidence="1 2">
    <name type="scientific">Flavobacterium humi</name>
    <dbReference type="NCBI Taxonomy" id="2562683"/>
    <lineage>
        <taxon>Bacteria</taxon>
        <taxon>Pseudomonadati</taxon>
        <taxon>Bacteroidota</taxon>
        <taxon>Flavobacteriia</taxon>
        <taxon>Flavobacteriales</taxon>
        <taxon>Flavobacteriaceae</taxon>
        <taxon>Flavobacterium</taxon>
    </lineage>
</organism>
<dbReference type="Proteomes" id="UP000297407">
    <property type="component" value="Unassembled WGS sequence"/>
</dbReference>
<dbReference type="AlphaFoldDB" id="A0A4Z0LA52"/>
<evidence type="ECO:0000313" key="1">
    <source>
        <dbReference type="EMBL" id="TGD59221.1"/>
    </source>
</evidence>
<dbReference type="EMBL" id="SRLH01000002">
    <property type="protein sequence ID" value="TGD59221.1"/>
    <property type="molecule type" value="Genomic_DNA"/>
</dbReference>
<dbReference type="OrthoDB" id="639967at2"/>
<protein>
    <submittedName>
        <fullName evidence="1">Uncharacterized protein</fullName>
    </submittedName>
</protein>
<proteinExistence type="predicted"/>
<reference evidence="1 2" key="1">
    <citation type="submission" date="2019-04" db="EMBL/GenBank/DDBJ databases">
        <title>Flavobacterium sp. strain DS2-A Genome sequencing and assembly.</title>
        <authorList>
            <person name="Kim I."/>
        </authorList>
    </citation>
    <scope>NUCLEOTIDE SEQUENCE [LARGE SCALE GENOMIC DNA]</scope>
    <source>
        <strain evidence="1 2">DS2-A</strain>
    </source>
</reference>
<name>A0A4Z0LA52_9FLAO</name>
<comment type="caution">
    <text evidence="1">The sequence shown here is derived from an EMBL/GenBank/DDBJ whole genome shotgun (WGS) entry which is preliminary data.</text>
</comment>
<sequence length="780" mass="92139">MKNFLVFILILASKSIFACGFYPYGEELRYSFLNPDVFEYYGFASFNYSANTFEPKPPYRESDTRPNEVLWKTYCKNKVPVSDIGWVLYESKAEDIHPGSKNQMLRYLYQAKDYEAIHYLKFAKDCEEFNTWMDDPWERDDSRILPQRTSLLKKAMALSGSCTKEEFKIRYTFLAIRIAFYNQDFETIRKLYDTVFKLQQDKNILTYWSLYFRTMAETDAPLANFYAAQVFKNAPDKRFMIAQQYATKIPIASVLKFAKTDQEKANVYLLAAIKTHDKSLDYLKEVYRLNPKEEGLGFLLLREINKMEDWVFTPYYSLFNPSIETNNYWDKEEASIRNILKRVEADRAYAKKVLAFVAHTDSNKMDNPILWKACRAHLLFMTKDYRSGLSLVEQLEKTVPKNEALFNQLEIMKALHLIAGQKAGHASIPEEAKPIILKNKGNNQFLFALGRELEYKGNTIDAALLYSKIDDSNLDENHQYYNAAYWKTMKNKGATYADFFTGYFDYIDAVYTPEQVESLIGDIAIHAKTDDAFFNWKYGTLRNEMQELQELLGTKYIRQNKLEEALASFQKVGGNFWNEKYSAWEKNQYAWDGSNVFDKNPFYELKYTPAFIPIKDTIHLNKTEITAQLLNYLRRAGDTKEKDRDYYYFLVANCYYNMTQYGNSWMMRRYFWSSTGGDTVIEDEAEYYQCNLARKYYLSAMKNAKTEKFKMLCLRMLGRCEKNRLQYKYQYDYKDETTDYEAFIFGKNKFYSTLQSKNPLHFEALTGNCTYFEDYFRSRR</sequence>
<keyword evidence="2" id="KW-1185">Reference proteome</keyword>